<dbReference type="PROSITE" id="PS50885">
    <property type="entry name" value="HAMP"/>
    <property type="match status" value="1"/>
</dbReference>
<evidence type="ECO:0000256" key="3">
    <source>
        <dbReference type="PROSITE-ProRule" id="PRU00284"/>
    </source>
</evidence>
<evidence type="ECO:0000313" key="7">
    <source>
        <dbReference type="EMBL" id="AIA30562.1"/>
    </source>
</evidence>
<dbReference type="PROSITE" id="PS50111">
    <property type="entry name" value="CHEMOTAXIS_TRANSDUC_2"/>
    <property type="match status" value="1"/>
</dbReference>
<keyword evidence="4" id="KW-0472">Membrane</keyword>
<sequence length="714" mass="80133">MNLLSQNMNLSPSERHWLPLFGKTGKIRMSLSCFLNRESYSVVEAIFDGISETRVKLLKDWAEKNWLFLSALAEEVAPSMEEGPGDILKDAHLRLPEFSELFAVDRRGEVLASTFLSRIHQPGLPDKVLEEALCAPFLYGPYIDPDTEKLGPTTSRFHDAVTLMFCQPIRWKSQTIGVLCGRMPNDVMSDLIQREAGHIFPESGDNYIFMADSRFDPSLRPGVALSRSRFEDNTFSFGENLKGGVRTRWGTVRVEHHTELELVFNDPATGQLHPGVRETIRKGQNMFVMYPGYSDYRHVPVIGKGVLFQLPGSPDRWGMMCEGDLEEVYRKRTIRFRLLRLFLLVIGVVWGGNLLLEHLPGIPLWKAELLTVPFFLGAIFFFYRFGLRPLSRRISEMTDVIRTLAEGGGNLRQRLDVKLFREDETGEMGKWINSFVDNLDGIVGQVIRTSHLVEETNKTMVARNNAASQASLELGTAIDSMLNSLKDQISMIEGASRSAFELRSLMKNIMESSGQQLETVRERTRGIRLSINQTTSSIESLQKSTGEIGKIVESIQSIADQTNLLALNAAIEAARAGSEGRGFAVVAEEVRKLAERTSSLTEEIRVMIRNVQEEAKDAVQIMESSMNSIQEGLSLAEKSSSDPSRIESAVQNMLDTIEKIARTSEAHSRTTRETAKITGEMRFTVKSLENSVEKVRFATGQLKRLAGQFQTSFS</sequence>
<dbReference type="GO" id="GO:0007165">
    <property type="term" value="P:signal transduction"/>
    <property type="evidence" value="ECO:0007669"/>
    <property type="project" value="UniProtKB-KW"/>
</dbReference>
<evidence type="ECO:0000256" key="2">
    <source>
        <dbReference type="ARBA" id="ARBA00029447"/>
    </source>
</evidence>
<keyword evidence="8" id="KW-1185">Reference proteome</keyword>
<dbReference type="AlphaFoldDB" id="A0A059XZB7"/>
<dbReference type="Proteomes" id="UP000027059">
    <property type="component" value="Chromosome"/>
</dbReference>
<dbReference type="SMART" id="SM00304">
    <property type="entry name" value="HAMP"/>
    <property type="match status" value="1"/>
</dbReference>
<keyword evidence="4" id="KW-0812">Transmembrane</keyword>
<evidence type="ECO:0000256" key="4">
    <source>
        <dbReference type="SAM" id="Phobius"/>
    </source>
</evidence>
<dbReference type="SMART" id="SM00283">
    <property type="entry name" value="MA"/>
    <property type="match status" value="1"/>
</dbReference>
<dbReference type="Pfam" id="PF00672">
    <property type="entry name" value="HAMP"/>
    <property type="match status" value="1"/>
</dbReference>
<keyword evidence="4" id="KW-1133">Transmembrane helix</keyword>
<dbReference type="KEGG" id="lfp:Y981_06670"/>
<comment type="similarity">
    <text evidence="2">Belongs to the methyl-accepting chemotaxis (MCP) protein family.</text>
</comment>
<dbReference type="InterPro" id="IPR003660">
    <property type="entry name" value="HAMP_dom"/>
</dbReference>
<dbReference type="CDD" id="cd11386">
    <property type="entry name" value="MCP_signal"/>
    <property type="match status" value="1"/>
</dbReference>
<dbReference type="CDD" id="cd06225">
    <property type="entry name" value="HAMP"/>
    <property type="match status" value="1"/>
</dbReference>
<dbReference type="PANTHER" id="PTHR32089:SF112">
    <property type="entry name" value="LYSOZYME-LIKE PROTEIN-RELATED"/>
    <property type="match status" value="1"/>
</dbReference>
<gene>
    <name evidence="7" type="ORF">Y981_06670</name>
</gene>
<protein>
    <submittedName>
        <fullName evidence="7">Chemotaxis protein</fullName>
    </submittedName>
</protein>
<evidence type="ECO:0000313" key="8">
    <source>
        <dbReference type="Proteomes" id="UP000027059"/>
    </source>
</evidence>
<dbReference type="RefSeq" id="WP_038505326.1">
    <property type="nucleotide sequence ID" value="NZ_CP007243.1"/>
</dbReference>
<reference evidence="7 8" key="2">
    <citation type="journal article" date="2015" name="Biomed. Res. Int.">
        <title>Effects of Arsenite Resistance on the Growth and Functional Gene Expression of Leptospirillum ferriphilum and Acidithiobacillus thiooxidans in Pure Culture and Coculture.</title>
        <authorList>
            <person name="Jiang H."/>
            <person name="Liang Y."/>
            <person name="Yin H."/>
            <person name="Xiao Y."/>
            <person name="Guo X."/>
            <person name="Xu Y."/>
            <person name="Hu Q."/>
            <person name="Liu H."/>
            <person name="Liu X."/>
        </authorList>
    </citation>
    <scope>NUCLEOTIDE SEQUENCE [LARGE SCALE GENOMIC DNA]</scope>
    <source>
        <strain evidence="7 8">YSK</strain>
    </source>
</reference>
<dbReference type="Gene3D" id="1.10.287.950">
    <property type="entry name" value="Methyl-accepting chemotaxis protein"/>
    <property type="match status" value="1"/>
</dbReference>
<feature type="transmembrane region" description="Helical" evidence="4">
    <location>
        <begin position="338"/>
        <end position="356"/>
    </location>
</feature>
<dbReference type="SUPFAM" id="SSF58104">
    <property type="entry name" value="Methyl-accepting chemotaxis protein (MCP) signaling domain"/>
    <property type="match status" value="1"/>
</dbReference>
<keyword evidence="1 3" id="KW-0807">Transducer</keyword>
<dbReference type="PANTHER" id="PTHR32089">
    <property type="entry name" value="METHYL-ACCEPTING CHEMOTAXIS PROTEIN MCPB"/>
    <property type="match status" value="1"/>
</dbReference>
<organism evidence="7 8">
    <name type="scientific">Leptospirillum ferriphilum YSK</name>
    <dbReference type="NCBI Taxonomy" id="1441628"/>
    <lineage>
        <taxon>Bacteria</taxon>
        <taxon>Pseudomonadati</taxon>
        <taxon>Nitrospirota</taxon>
        <taxon>Nitrospiria</taxon>
        <taxon>Nitrospirales</taxon>
        <taxon>Nitrospiraceae</taxon>
        <taxon>Leptospirillum</taxon>
    </lineage>
</organism>
<feature type="domain" description="HAMP" evidence="6">
    <location>
        <begin position="388"/>
        <end position="444"/>
    </location>
</feature>
<name>A0A059XZB7_9BACT</name>
<accession>A0A059XZB7</accession>
<dbReference type="EMBL" id="CP007243">
    <property type="protein sequence ID" value="AIA30562.1"/>
    <property type="molecule type" value="Genomic_DNA"/>
</dbReference>
<evidence type="ECO:0000259" key="6">
    <source>
        <dbReference type="PROSITE" id="PS50885"/>
    </source>
</evidence>
<dbReference type="Pfam" id="PF00015">
    <property type="entry name" value="MCPsignal"/>
    <property type="match status" value="1"/>
</dbReference>
<evidence type="ECO:0000256" key="1">
    <source>
        <dbReference type="ARBA" id="ARBA00023224"/>
    </source>
</evidence>
<dbReference type="InterPro" id="IPR004089">
    <property type="entry name" value="MCPsignal_dom"/>
</dbReference>
<reference evidence="8" key="1">
    <citation type="submission" date="2014-02" db="EMBL/GenBank/DDBJ databases">
        <title>Complete genome sequence and comparative genomic analysis of the nitrogen-fixing bacterium Leptospirillum ferriphilum YSK.</title>
        <authorList>
            <person name="Guo X."/>
            <person name="Yin H."/>
            <person name="Liang Y."/>
            <person name="Hu Q."/>
            <person name="Ma L."/>
            <person name="Xiao Y."/>
            <person name="Zhang X."/>
            <person name="Qiu G."/>
            <person name="Liu X."/>
        </authorList>
    </citation>
    <scope>NUCLEOTIDE SEQUENCE [LARGE SCALE GENOMIC DNA]</scope>
    <source>
        <strain evidence="8">YSK</strain>
    </source>
</reference>
<feature type="transmembrane region" description="Helical" evidence="4">
    <location>
        <begin position="362"/>
        <end position="383"/>
    </location>
</feature>
<dbReference type="HOGENOM" id="CLU_378863_0_0_0"/>
<dbReference type="OrthoDB" id="2489132at2"/>
<dbReference type="GO" id="GO:0016020">
    <property type="term" value="C:membrane"/>
    <property type="evidence" value="ECO:0007669"/>
    <property type="project" value="InterPro"/>
</dbReference>
<evidence type="ECO:0000259" key="5">
    <source>
        <dbReference type="PROSITE" id="PS50111"/>
    </source>
</evidence>
<feature type="domain" description="Methyl-accepting transducer" evidence="5">
    <location>
        <begin position="449"/>
        <end position="682"/>
    </location>
</feature>
<proteinExistence type="inferred from homology"/>